<dbReference type="Proteomes" id="UP000683360">
    <property type="component" value="Unassembled WGS sequence"/>
</dbReference>
<comment type="caution">
    <text evidence="1">The sequence shown here is derived from an EMBL/GenBank/DDBJ whole genome shotgun (WGS) entry which is preliminary data.</text>
</comment>
<gene>
    <name evidence="1" type="ORF">MEDL_1963</name>
</gene>
<name>A0A8S3PUE9_MYTED</name>
<sequence length="202" mass="22623">MEDNVLIVGYAEVPNISKPDEQIGLETKTNKTDRIRMNAKCINGERDIIIPEHSKFVIKGIAHVRNTCNNTSAVFMLEGNFDIPEELRIKESLVRCGNGSSPKIHVVVQNASAHDVILPKNVNMGMLQNVKGVFGIPDKDTYTQDISKDDNNEQLWDPLIEIVQIKCFIHIVTGDETNYLYLGWLDIYVGGGAITIRNKEIS</sequence>
<accession>A0A8S3PUE9</accession>
<protein>
    <submittedName>
        <fullName evidence="1">Uncharacterized protein</fullName>
    </submittedName>
</protein>
<dbReference type="AlphaFoldDB" id="A0A8S3PUE9"/>
<dbReference type="EMBL" id="CAJPWZ010000133">
    <property type="protein sequence ID" value="CAG2186426.1"/>
    <property type="molecule type" value="Genomic_DNA"/>
</dbReference>
<reference evidence="1" key="1">
    <citation type="submission" date="2021-03" db="EMBL/GenBank/DDBJ databases">
        <authorList>
            <person name="Bekaert M."/>
        </authorList>
    </citation>
    <scope>NUCLEOTIDE SEQUENCE</scope>
</reference>
<proteinExistence type="predicted"/>
<organism evidence="1 2">
    <name type="scientific">Mytilus edulis</name>
    <name type="common">Blue mussel</name>
    <dbReference type="NCBI Taxonomy" id="6550"/>
    <lineage>
        <taxon>Eukaryota</taxon>
        <taxon>Metazoa</taxon>
        <taxon>Spiralia</taxon>
        <taxon>Lophotrochozoa</taxon>
        <taxon>Mollusca</taxon>
        <taxon>Bivalvia</taxon>
        <taxon>Autobranchia</taxon>
        <taxon>Pteriomorphia</taxon>
        <taxon>Mytilida</taxon>
        <taxon>Mytiloidea</taxon>
        <taxon>Mytilidae</taxon>
        <taxon>Mytilinae</taxon>
        <taxon>Mytilus</taxon>
    </lineage>
</organism>
<keyword evidence="2" id="KW-1185">Reference proteome</keyword>
<dbReference type="OrthoDB" id="6161808at2759"/>
<evidence type="ECO:0000313" key="1">
    <source>
        <dbReference type="EMBL" id="CAG2186426.1"/>
    </source>
</evidence>
<evidence type="ECO:0000313" key="2">
    <source>
        <dbReference type="Proteomes" id="UP000683360"/>
    </source>
</evidence>